<organism evidence="1 2">
    <name type="scientific">Pristionchus entomophagus</name>
    <dbReference type="NCBI Taxonomy" id="358040"/>
    <lineage>
        <taxon>Eukaryota</taxon>
        <taxon>Metazoa</taxon>
        <taxon>Ecdysozoa</taxon>
        <taxon>Nematoda</taxon>
        <taxon>Chromadorea</taxon>
        <taxon>Rhabditida</taxon>
        <taxon>Rhabditina</taxon>
        <taxon>Diplogasteromorpha</taxon>
        <taxon>Diplogasteroidea</taxon>
        <taxon>Neodiplogasteridae</taxon>
        <taxon>Pristionchus</taxon>
    </lineage>
</organism>
<feature type="non-terminal residue" evidence="1">
    <location>
        <position position="1"/>
    </location>
</feature>
<dbReference type="EMBL" id="BTSX01000004">
    <property type="protein sequence ID" value="GMS94277.1"/>
    <property type="molecule type" value="Genomic_DNA"/>
</dbReference>
<gene>
    <name evidence="1" type="ORF">PENTCL1PPCAC_16452</name>
</gene>
<comment type="caution">
    <text evidence="1">The sequence shown here is derived from an EMBL/GenBank/DDBJ whole genome shotgun (WGS) entry which is preliminary data.</text>
</comment>
<evidence type="ECO:0000313" key="1">
    <source>
        <dbReference type="EMBL" id="GMS94277.1"/>
    </source>
</evidence>
<evidence type="ECO:0000313" key="2">
    <source>
        <dbReference type="Proteomes" id="UP001432027"/>
    </source>
</evidence>
<accession>A0AAV5TJ62</accession>
<keyword evidence="2" id="KW-1185">Reference proteome</keyword>
<name>A0AAV5TJ62_9BILA</name>
<dbReference type="Proteomes" id="UP001432027">
    <property type="component" value="Unassembled WGS sequence"/>
</dbReference>
<dbReference type="AlphaFoldDB" id="A0AAV5TJ62"/>
<protein>
    <submittedName>
        <fullName evidence="1">Uncharacterized protein</fullName>
    </submittedName>
</protein>
<proteinExistence type="predicted"/>
<sequence>AQFPVQSEFRWNFEHDSPVVDAHSFAALVIQREMFEFDWSISRFVRLEEFALDYIAHAPFVQNLCLHLTGFIIHLESKTSSVRAHELTLDTARIPFRLRRVNVISNSISSFIVFATSSKYAPVMRVLSM</sequence>
<reference evidence="1" key="1">
    <citation type="submission" date="2023-10" db="EMBL/GenBank/DDBJ databases">
        <title>Genome assembly of Pristionchus species.</title>
        <authorList>
            <person name="Yoshida K."/>
            <person name="Sommer R.J."/>
        </authorList>
    </citation>
    <scope>NUCLEOTIDE SEQUENCE</scope>
    <source>
        <strain evidence="1">RS0144</strain>
    </source>
</reference>